<proteinExistence type="predicted"/>
<gene>
    <name evidence="2" type="ORF">COX03_03615</name>
</gene>
<protein>
    <recommendedName>
        <fullName evidence="4">Fimbrial assembly protein</fullName>
    </recommendedName>
</protein>
<keyword evidence="1" id="KW-1133">Transmembrane helix</keyword>
<accession>A0A2H0BIH7</accession>
<organism evidence="2 3">
    <name type="scientific">Candidatus Woesebacteria bacterium CG22_combo_CG10-13_8_21_14_all_39_10</name>
    <dbReference type="NCBI Taxonomy" id="1975059"/>
    <lineage>
        <taxon>Bacteria</taxon>
        <taxon>Candidatus Woeseibacteriota</taxon>
    </lineage>
</organism>
<evidence type="ECO:0000256" key="1">
    <source>
        <dbReference type="SAM" id="Phobius"/>
    </source>
</evidence>
<dbReference type="Proteomes" id="UP000229847">
    <property type="component" value="Unassembled WGS sequence"/>
</dbReference>
<feature type="transmembrane region" description="Helical" evidence="1">
    <location>
        <begin position="27"/>
        <end position="49"/>
    </location>
</feature>
<dbReference type="AlphaFoldDB" id="A0A2H0BIH7"/>
<evidence type="ECO:0000313" key="3">
    <source>
        <dbReference type="Proteomes" id="UP000229847"/>
    </source>
</evidence>
<dbReference type="EMBL" id="PCSW01000107">
    <property type="protein sequence ID" value="PIP57359.1"/>
    <property type="molecule type" value="Genomic_DNA"/>
</dbReference>
<reference evidence="2 3" key="1">
    <citation type="submission" date="2017-09" db="EMBL/GenBank/DDBJ databases">
        <title>Depth-based differentiation of microbial function through sediment-hosted aquifers and enrichment of novel symbionts in the deep terrestrial subsurface.</title>
        <authorList>
            <person name="Probst A.J."/>
            <person name="Ladd B."/>
            <person name="Jarett J.K."/>
            <person name="Geller-Mcgrath D.E."/>
            <person name="Sieber C.M."/>
            <person name="Emerson J.B."/>
            <person name="Anantharaman K."/>
            <person name="Thomas B.C."/>
            <person name="Malmstrom R."/>
            <person name="Stieglmeier M."/>
            <person name="Klingl A."/>
            <person name="Woyke T."/>
            <person name="Ryan C.M."/>
            <person name="Banfield J.F."/>
        </authorList>
    </citation>
    <scope>NUCLEOTIDE SEQUENCE [LARGE SCALE GENOMIC DNA]</scope>
    <source>
        <strain evidence="2">CG22_combo_CG10-13_8_21_14_all_39_10</strain>
    </source>
</reference>
<name>A0A2H0BIH7_9BACT</name>
<comment type="caution">
    <text evidence="2">The sequence shown here is derived from an EMBL/GenBank/DDBJ whole genome shotgun (WGS) entry which is preliminary data.</text>
</comment>
<keyword evidence="1" id="KW-0812">Transmembrane</keyword>
<evidence type="ECO:0000313" key="2">
    <source>
        <dbReference type="EMBL" id="PIP57359.1"/>
    </source>
</evidence>
<sequence length="175" mass="19050">MAKINLLPPDLGPNASVLKFLNLAKKIAVIIGSAFFVFGLLLIGYIVFLRIQIQASAKRSEGLKNSITALKSTEQSLYLLKERTGKIKELLAKETQEDSLAGSSSVLINHPGVTLTQVTASPGKINISAGSQKTGDLNSFFENILSDNNYQNIKLTSFMFNPKTGYIFGLELNLK</sequence>
<keyword evidence="1" id="KW-0472">Membrane</keyword>
<evidence type="ECO:0008006" key="4">
    <source>
        <dbReference type="Google" id="ProtNLM"/>
    </source>
</evidence>